<evidence type="ECO:0000313" key="2">
    <source>
        <dbReference type="Proteomes" id="UP000501868"/>
    </source>
</evidence>
<dbReference type="AlphaFoldDB" id="A0A6H1P6X8"/>
<reference evidence="1 2" key="1">
    <citation type="submission" date="2020-04" db="EMBL/GenBank/DDBJ databases">
        <title>Genome-Wide Identification of 5-Methylcytosine Sites in Bacterial Genomes By High-Throughput Sequencing of MspJI Restriction Fragments.</title>
        <authorList>
            <person name="Wu V."/>
        </authorList>
    </citation>
    <scope>NUCLEOTIDE SEQUENCE [LARGE SCALE GENOMIC DNA]</scope>
    <source>
        <strain evidence="1 2">S2</strain>
    </source>
</reference>
<evidence type="ECO:0000313" key="1">
    <source>
        <dbReference type="EMBL" id="QIZ09364.1"/>
    </source>
</evidence>
<protein>
    <submittedName>
        <fullName evidence="1">Uncharacterized protein</fullName>
    </submittedName>
</protein>
<sequence length="167" mass="19785">MKLSTKRIIETFPKFKSKLKAYENILLVEEAMKGLTDVEAVFLKLAWFFEAPEQESFNIGLLYHHLENDWLELALELVTQFFQEDTYLIQKPTHSILRETPDDYFNQKQFADFLSAHGLNYDKRKLNVYYSRGKIPKADVELAGTPYWSRSTVETYCEQEKKRTKKK</sequence>
<organism evidence="1 2">
    <name type="scientific">Priestia megaterium</name>
    <name type="common">Bacillus megaterium</name>
    <dbReference type="NCBI Taxonomy" id="1404"/>
    <lineage>
        <taxon>Bacteria</taxon>
        <taxon>Bacillati</taxon>
        <taxon>Bacillota</taxon>
        <taxon>Bacilli</taxon>
        <taxon>Bacillales</taxon>
        <taxon>Bacillaceae</taxon>
        <taxon>Priestia</taxon>
    </lineage>
</organism>
<accession>A0A6H1P6X8</accession>
<gene>
    <name evidence="1" type="ORF">HFZ78_23895</name>
</gene>
<dbReference type="EMBL" id="CP051128">
    <property type="protein sequence ID" value="QIZ09364.1"/>
    <property type="molecule type" value="Genomic_DNA"/>
</dbReference>
<dbReference type="Proteomes" id="UP000501868">
    <property type="component" value="Chromosome"/>
</dbReference>
<reference evidence="1 2" key="2">
    <citation type="submission" date="2020-04" db="EMBL/GenBank/DDBJ databases">
        <authorList>
            <person name="Fomenkov A."/>
            <person name="Anton B.P."/>
            <person name="Roberts R.J."/>
        </authorList>
    </citation>
    <scope>NUCLEOTIDE SEQUENCE [LARGE SCALE GENOMIC DNA]</scope>
    <source>
        <strain evidence="1 2">S2</strain>
    </source>
</reference>
<proteinExistence type="predicted"/>
<name>A0A6H1P6X8_PRIMG</name>